<dbReference type="Proteomes" id="UP000261284">
    <property type="component" value="Unassembled WGS sequence"/>
</dbReference>
<reference evidence="1 2" key="1">
    <citation type="submission" date="2018-08" db="EMBL/GenBank/DDBJ databases">
        <title>Chitinophagaceae sp. K23C18032701, a novel bacterium isolated from forest soil.</title>
        <authorList>
            <person name="Wang C."/>
        </authorList>
    </citation>
    <scope>NUCLEOTIDE SEQUENCE [LARGE SCALE GENOMIC DNA]</scope>
    <source>
        <strain evidence="1 2">K23C18032701</strain>
    </source>
</reference>
<comment type="caution">
    <text evidence="1">The sequence shown here is derived from an EMBL/GenBank/DDBJ whole genome shotgun (WGS) entry which is preliminary data.</text>
</comment>
<sequence length="71" mass="8298">MKQRIYFPERSKSIVVAEGYASMHSAQNAVDLFLTDVSYNEEPESGFHYTREKPCRQDKKKERIVFSISSH</sequence>
<organism evidence="1 2">
    <name type="scientific">Deminuibacter soli</name>
    <dbReference type="NCBI Taxonomy" id="2291815"/>
    <lineage>
        <taxon>Bacteria</taxon>
        <taxon>Pseudomonadati</taxon>
        <taxon>Bacteroidota</taxon>
        <taxon>Chitinophagia</taxon>
        <taxon>Chitinophagales</taxon>
        <taxon>Chitinophagaceae</taxon>
        <taxon>Deminuibacter</taxon>
    </lineage>
</organism>
<dbReference type="AlphaFoldDB" id="A0A3E1NKE2"/>
<dbReference type="RefSeq" id="WP_116847494.1">
    <property type="nucleotide sequence ID" value="NZ_QTJU01000003.1"/>
</dbReference>
<accession>A0A3E1NKE2</accession>
<evidence type="ECO:0000313" key="2">
    <source>
        <dbReference type="Proteomes" id="UP000261284"/>
    </source>
</evidence>
<keyword evidence="2" id="KW-1185">Reference proteome</keyword>
<protein>
    <submittedName>
        <fullName evidence="1">Uncharacterized protein</fullName>
    </submittedName>
</protein>
<name>A0A3E1NKE2_9BACT</name>
<dbReference type="EMBL" id="QTJU01000003">
    <property type="protein sequence ID" value="RFM28248.1"/>
    <property type="molecule type" value="Genomic_DNA"/>
</dbReference>
<evidence type="ECO:0000313" key="1">
    <source>
        <dbReference type="EMBL" id="RFM28248.1"/>
    </source>
</evidence>
<proteinExistence type="predicted"/>
<gene>
    <name evidence="1" type="ORF">DXN05_12090</name>
</gene>